<name>D1W2F2_9BACT</name>
<dbReference type="SUPFAM" id="SSF53756">
    <property type="entry name" value="UDP-Glycosyltransferase/glycogen phosphorylase"/>
    <property type="match status" value="1"/>
</dbReference>
<evidence type="ECO:0000313" key="2">
    <source>
        <dbReference type="EMBL" id="EFA93282.1"/>
    </source>
</evidence>
<comment type="caution">
    <text evidence="2">The sequence shown here is derived from an EMBL/GenBank/DDBJ whole genome shotgun (WGS) entry which is preliminary data.</text>
</comment>
<dbReference type="PANTHER" id="PTHR12526:SF630">
    <property type="entry name" value="GLYCOSYLTRANSFERASE"/>
    <property type="match status" value="1"/>
</dbReference>
<reference evidence="2 3" key="1">
    <citation type="submission" date="2009-12" db="EMBL/GenBank/DDBJ databases">
        <title>Genome Sequence of Prevotella buccalis ATCC 35310.</title>
        <authorList>
            <person name="Durkin A.S."/>
            <person name="Madupu R."/>
            <person name="Torralba M."/>
            <person name="Methe B."/>
            <person name="Sutton G."/>
            <person name="Strausberg R.L."/>
            <person name="Nelson K.E."/>
        </authorList>
    </citation>
    <scope>NUCLEOTIDE SEQUENCE [LARGE SCALE GENOMIC DNA]</scope>
    <source>
        <strain evidence="2 3">ATCC 35310</strain>
    </source>
</reference>
<dbReference type="eggNOG" id="COG0438">
    <property type="taxonomic scope" value="Bacteria"/>
</dbReference>
<organism evidence="2 3">
    <name type="scientific">Hoylesella buccalis ATCC 35310</name>
    <dbReference type="NCBI Taxonomy" id="679190"/>
    <lineage>
        <taxon>Bacteria</taxon>
        <taxon>Pseudomonadati</taxon>
        <taxon>Bacteroidota</taxon>
        <taxon>Bacteroidia</taxon>
        <taxon>Bacteroidales</taxon>
        <taxon>Prevotellaceae</taxon>
        <taxon>Hoylesella</taxon>
    </lineage>
</organism>
<dbReference type="EC" id="2.4.-.-" evidence="2"/>
<dbReference type="RefSeq" id="WP_004347344.1">
    <property type="nucleotide sequence ID" value="NZ_ADEG01000002.1"/>
</dbReference>
<dbReference type="GO" id="GO:0016757">
    <property type="term" value="F:glycosyltransferase activity"/>
    <property type="evidence" value="ECO:0007669"/>
    <property type="project" value="UniProtKB-KW"/>
</dbReference>
<feature type="domain" description="Glycosyl transferase family 1" evidence="1">
    <location>
        <begin position="172"/>
        <end position="332"/>
    </location>
</feature>
<keyword evidence="2" id="KW-0808">Transferase</keyword>
<gene>
    <name evidence="2" type="ORF">HMPREF0650_0850</name>
</gene>
<proteinExistence type="predicted"/>
<dbReference type="InterPro" id="IPR001296">
    <property type="entry name" value="Glyco_trans_1"/>
</dbReference>
<dbReference type="PANTHER" id="PTHR12526">
    <property type="entry name" value="GLYCOSYLTRANSFERASE"/>
    <property type="match status" value="1"/>
</dbReference>
<accession>D1W2F2</accession>
<evidence type="ECO:0000259" key="1">
    <source>
        <dbReference type="Pfam" id="PF00534"/>
    </source>
</evidence>
<dbReference type="Proteomes" id="UP000005283">
    <property type="component" value="Unassembled WGS sequence"/>
</dbReference>
<keyword evidence="3" id="KW-1185">Reference proteome</keyword>
<evidence type="ECO:0000313" key="3">
    <source>
        <dbReference type="Proteomes" id="UP000005283"/>
    </source>
</evidence>
<dbReference type="Gene3D" id="3.40.50.2000">
    <property type="entry name" value="Glycogen Phosphorylase B"/>
    <property type="match status" value="2"/>
</dbReference>
<dbReference type="EMBL" id="ADEG01000002">
    <property type="protein sequence ID" value="EFA93282.1"/>
    <property type="molecule type" value="Genomic_DNA"/>
</dbReference>
<sequence>MKKILLVDTKYKEGGPKTVHQNILNSYLSKKYEIKEIGISDSVLHFNPIKGMKFVRSYWKLINAEHADVALVRGLQYIGFLMVLAAKLSNVKKIIVCVHGSDWDVPERTFRKIILKYIIEPLEIRMADSIFTVCQAEQKIVKPLKLAKAGANKGVIYNTFPNVDINKISSGKLRKELNIPENKIIVISVGRVVIRKGHQYIIETLKNFKDSAFVFAIVGSGDYLHHYEEQCKEEIAEKRLFLLGNRTDVYELLKDSDIFLFPTLNENHSMALLEAINMHCAAIVTNVGGNTETIKDGETGIVIRPKNAADIVSALYRMKDKEKRKIYTQAAYAFSQVQFSVENTLGKLEILFNE</sequence>
<keyword evidence="2" id="KW-0328">Glycosyltransferase</keyword>
<dbReference type="Pfam" id="PF00534">
    <property type="entry name" value="Glycos_transf_1"/>
    <property type="match status" value="1"/>
</dbReference>
<dbReference type="AlphaFoldDB" id="D1W2F2"/>
<protein>
    <submittedName>
        <fullName evidence="2">Glycosyltransferase, group 1 family protein</fullName>
        <ecNumber evidence="2">2.4.-.-</ecNumber>
    </submittedName>
</protein>
<dbReference type="STRING" id="679190.HMPREF0650_0850"/>